<evidence type="ECO:0000259" key="2">
    <source>
        <dbReference type="Pfam" id="PF00296"/>
    </source>
</evidence>
<dbReference type="Gene3D" id="3.20.20.30">
    <property type="entry name" value="Luciferase-like domain"/>
    <property type="match status" value="1"/>
</dbReference>
<accession>A0A484PKZ1</accession>
<evidence type="ECO:0000313" key="4">
    <source>
        <dbReference type="EMBL" id="VFR26748.1"/>
    </source>
</evidence>
<evidence type="ECO:0000256" key="1">
    <source>
        <dbReference type="SAM" id="MobiDB-lite"/>
    </source>
</evidence>
<evidence type="ECO:0000313" key="3">
    <source>
        <dbReference type="EMBL" id="VFR18052.1"/>
    </source>
</evidence>
<organism evidence="4">
    <name type="scientific">plant metagenome</name>
    <dbReference type="NCBI Taxonomy" id="1297885"/>
    <lineage>
        <taxon>unclassified sequences</taxon>
        <taxon>metagenomes</taxon>
        <taxon>organismal metagenomes</taxon>
    </lineage>
</organism>
<dbReference type="CDD" id="cd13578">
    <property type="entry name" value="PBP2_Bug27"/>
    <property type="match status" value="1"/>
</dbReference>
<feature type="compositionally biased region" description="Basic and acidic residues" evidence="1">
    <location>
        <begin position="334"/>
        <end position="355"/>
    </location>
</feature>
<reference evidence="4" key="1">
    <citation type="submission" date="2019-03" db="EMBL/GenBank/DDBJ databases">
        <authorList>
            <person name="Danneels B."/>
        </authorList>
    </citation>
    <scope>NUCLEOTIDE SEQUENCE</scope>
</reference>
<dbReference type="EMBL" id="CAADHZ010000001">
    <property type="protein sequence ID" value="VFR18052.1"/>
    <property type="molecule type" value="Genomic_DNA"/>
</dbReference>
<feature type="region of interest" description="Disordered" evidence="1">
    <location>
        <begin position="239"/>
        <end position="292"/>
    </location>
</feature>
<dbReference type="PANTHER" id="PTHR42928:SF5">
    <property type="entry name" value="BLR1237 PROTEIN"/>
    <property type="match status" value="1"/>
</dbReference>
<name>A0A484PKZ1_9ZZZZ</name>
<dbReference type="InterPro" id="IPR005064">
    <property type="entry name" value="BUG"/>
</dbReference>
<dbReference type="GO" id="GO:0008726">
    <property type="term" value="F:alkanesulfonate monooxygenase activity"/>
    <property type="evidence" value="ECO:0007669"/>
    <property type="project" value="UniProtKB-EC"/>
</dbReference>
<feature type="region of interest" description="Disordered" evidence="1">
    <location>
        <begin position="328"/>
        <end position="361"/>
    </location>
</feature>
<protein>
    <submittedName>
        <fullName evidence="4">Alkanesulfonate monooxygenase</fullName>
        <ecNumber evidence="4">1.14.14.5</ecNumber>
    </submittedName>
</protein>
<sequence>MTLDIIGMIQSQHQSEIHPKQGPVVDRDYVRAFAQAHEAAGFDRILVPHHSTGPSAPLTISYAATVTERIHFMLAHRPGFVAPTLAAREIATLDQFTGGRLGVHFISGGSDTEQRRDGDYLDHDGRYARTDEYLGLLRRLWTTDKPFDHDGRYYRFEGAYSEVKPAQQPHVPIFFGGASEAALPVAGKHADIYALWGESREQVRELTTRVQAEAARHQRRVRFSISFRPILADTEEKAWARGRQHPVPGARAARKSGTRLGRAATERRRATPAGGCRQGLARGRPPVDGNRETDRCAIEFHRTGRHARAGGRRLARLLRPWRQHLPHPRLRSAGRRDGLRPRTDTALARGREGSRQRARTQGGMMKTNRLLHRLALGASILTLFAGMPAAAQDHGAWPQRPLKLIIPFPPGGAADTIGRTIATELGAQLGQPVVAENRPGAGTAIAAEAAARAAPDGYTLSLATTGQLTILPALRSDLPFDPVRSFTPIGLVAEVPYIVSVAASAPDQDLASLVARAGRQGEVVSYSSCGTGTVCHLAGELLGTVSDTKLLHVPFAGSAPAIQAVLGGHVQVAVDTAAVQAPHIRAGTLRPLALSSATRSAALPDVPTAAEAGLPGFIATSWFGVVVPSGTPEAVAGRLSAALQQALSQARVRQTFDGLGLTALDGKPATFSTQIQQDLRKWNQVVKTASVTIE</sequence>
<dbReference type="SUPFAM" id="SSF53850">
    <property type="entry name" value="Periplasmic binding protein-like II"/>
    <property type="match status" value="1"/>
</dbReference>
<dbReference type="Pfam" id="PF00296">
    <property type="entry name" value="Bac_luciferase"/>
    <property type="match status" value="1"/>
</dbReference>
<dbReference type="Pfam" id="PF03401">
    <property type="entry name" value="TctC"/>
    <property type="match status" value="1"/>
</dbReference>
<dbReference type="CDD" id="cd01094">
    <property type="entry name" value="Alkanesulfonate_monoxygenase"/>
    <property type="match status" value="1"/>
</dbReference>
<dbReference type="InterPro" id="IPR042100">
    <property type="entry name" value="Bug_dom1"/>
</dbReference>
<dbReference type="InterPro" id="IPR011251">
    <property type="entry name" value="Luciferase-like_dom"/>
</dbReference>
<dbReference type="Gene3D" id="3.40.190.150">
    <property type="entry name" value="Bordetella uptake gene, domain 1"/>
    <property type="match status" value="1"/>
</dbReference>
<proteinExistence type="predicted"/>
<dbReference type="EC" id="1.14.14.5" evidence="4"/>
<dbReference type="AlphaFoldDB" id="A0A484PKZ1"/>
<keyword evidence="4" id="KW-0503">Monooxygenase</keyword>
<dbReference type="InterPro" id="IPR036661">
    <property type="entry name" value="Luciferase-like_sf"/>
</dbReference>
<dbReference type="Gene3D" id="3.40.190.10">
    <property type="entry name" value="Periplasmic binding protein-like II"/>
    <property type="match status" value="1"/>
</dbReference>
<keyword evidence="4" id="KW-0560">Oxidoreductase</keyword>
<dbReference type="EMBL" id="CAADIB010000006">
    <property type="protein sequence ID" value="VFR26748.1"/>
    <property type="molecule type" value="Genomic_DNA"/>
</dbReference>
<gene>
    <name evidence="3" type="ORF">ANDO1_4445</name>
    <name evidence="4" type="ORF">ANDO2_4352</name>
</gene>
<dbReference type="PANTHER" id="PTHR42928">
    <property type="entry name" value="TRICARBOXYLATE-BINDING PROTEIN"/>
    <property type="match status" value="1"/>
</dbReference>
<dbReference type="SUPFAM" id="SSF51679">
    <property type="entry name" value="Bacterial luciferase-like"/>
    <property type="match status" value="1"/>
</dbReference>
<feature type="domain" description="Luciferase-like" evidence="2">
    <location>
        <begin position="8"/>
        <end position="265"/>
    </location>
</feature>